<dbReference type="EMBL" id="JAGMVJ010000016">
    <property type="protein sequence ID" value="KAH7079494.1"/>
    <property type="molecule type" value="Genomic_DNA"/>
</dbReference>
<protein>
    <submittedName>
        <fullName evidence="3">Uncharacterized protein</fullName>
    </submittedName>
</protein>
<evidence type="ECO:0000313" key="4">
    <source>
        <dbReference type="Proteomes" id="UP000813461"/>
    </source>
</evidence>
<proteinExistence type="predicted"/>
<comment type="caution">
    <text evidence="3">The sequence shown here is derived from an EMBL/GenBank/DDBJ whole genome shotgun (WGS) entry which is preliminary data.</text>
</comment>
<evidence type="ECO:0000256" key="1">
    <source>
        <dbReference type="SAM" id="Phobius"/>
    </source>
</evidence>
<keyword evidence="4" id="KW-1185">Reference proteome</keyword>
<feature type="signal peptide" evidence="2">
    <location>
        <begin position="1"/>
        <end position="21"/>
    </location>
</feature>
<organism evidence="3 4">
    <name type="scientific">Paraphoma chrysanthemicola</name>
    <dbReference type="NCBI Taxonomy" id="798071"/>
    <lineage>
        <taxon>Eukaryota</taxon>
        <taxon>Fungi</taxon>
        <taxon>Dikarya</taxon>
        <taxon>Ascomycota</taxon>
        <taxon>Pezizomycotina</taxon>
        <taxon>Dothideomycetes</taxon>
        <taxon>Pleosporomycetidae</taxon>
        <taxon>Pleosporales</taxon>
        <taxon>Pleosporineae</taxon>
        <taxon>Phaeosphaeriaceae</taxon>
        <taxon>Paraphoma</taxon>
    </lineage>
</organism>
<keyword evidence="2" id="KW-0732">Signal</keyword>
<keyword evidence="1" id="KW-1133">Transmembrane helix</keyword>
<accession>A0A8K0R180</accession>
<dbReference type="Proteomes" id="UP000813461">
    <property type="component" value="Unassembled WGS sequence"/>
</dbReference>
<keyword evidence="1" id="KW-0472">Membrane</keyword>
<evidence type="ECO:0000313" key="3">
    <source>
        <dbReference type="EMBL" id="KAH7079494.1"/>
    </source>
</evidence>
<reference evidence="3" key="1">
    <citation type="journal article" date="2021" name="Nat. Commun.">
        <title>Genetic determinants of endophytism in the Arabidopsis root mycobiome.</title>
        <authorList>
            <person name="Mesny F."/>
            <person name="Miyauchi S."/>
            <person name="Thiergart T."/>
            <person name="Pickel B."/>
            <person name="Atanasova L."/>
            <person name="Karlsson M."/>
            <person name="Huettel B."/>
            <person name="Barry K.W."/>
            <person name="Haridas S."/>
            <person name="Chen C."/>
            <person name="Bauer D."/>
            <person name="Andreopoulos W."/>
            <person name="Pangilinan J."/>
            <person name="LaButti K."/>
            <person name="Riley R."/>
            <person name="Lipzen A."/>
            <person name="Clum A."/>
            <person name="Drula E."/>
            <person name="Henrissat B."/>
            <person name="Kohler A."/>
            <person name="Grigoriev I.V."/>
            <person name="Martin F.M."/>
            <person name="Hacquard S."/>
        </authorList>
    </citation>
    <scope>NUCLEOTIDE SEQUENCE</scope>
    <source>
        <strain evidence="3">MPI-SDFR-AT-0120</strain>
    </source>
</reference>
<dbReference type="OrthoDB" id="4157427at2759"/>
<name>A0A8K0R180_9PLEO</name>
<evidence type="ECO:0000256" key="2">
    <source>
        <dbReference type="SAM" id="SignalP"/>
    </source>
</evidence>
<feature type="transmembrane region" description="Helical" evidence="1">
    <location>
        <begin position="142"/>
        <end position="165"/>
    </location>
</feature>
<gene>
    <name evidence="3" type="ORF">FB567DRAFT_551925</name>
</gene>
<dbReference type="AlphaFoldDB" id="A0A8K0R180"/>
<sequence length="247" mass="26419">MTTSNLFRLLGLSGLFLLTSAFSNLRTCLDGNCGRSNRTIDMRNDFGNTTCKPLSVVMGGSFQITELDPGCTVTLYGASSNGRTCPSDTQATCRVGTCYSSSWMYYSIQGCRPATVSAASSSIPSSSATGQTLDSQTRRDGVIAGSLVAGVSGATLVFIGVVVVLRRHRSQANKPGRAHELPDDRGLVETLSIEKQIPKELWADHVAVEIGRNSKVEPPIDYCSLMKRSTTEGQPEPPPVITIHLAE</sequence>
<feature type="chain" id="PRO_5035423266" evidence="2">
    <location>
        <begin position="22"/>
        <end position="247"/>
    </location>
</feature>
<keyword evidence="1" id="KW-0812">Transmembrane</keyword>